<reference evidence="5 6" key="1">
    <citation type="submission" date="2019-05" db="EMBL/GenBank/DDBJ databases">
        <authorList>
            <person name="Qu J.-H."/>
        </authorList>
    </citation>
    <scope>NUCLEOTIDE SEQUENCE [LARGE SCALE GENOMIC DNA]</scope>
    <source>
        <strain evidence="5 6">NS28</strain>
    </source>
</reference>
<feature type="domain" description="Histidine kinase" evidence="4">
    <location>
        <begin position="291"/>
        <end position="466"/>
    </location>
</feature>
<dbReference type="Pfam" id="PF02518">
    <property type="entry name" value="HATPase_c"/>
    <property type="match status" value="1"/>
</dbReference>
<evidence type="ECO:0000256" key="1">
    <source>
        <dbReference type="ARBA" id="ARBA00000085"/>
    </source>
</evidence>
<dbReference type="PANTHER" id="PTHR43065">
    <property type="entry name" value="SENSOR HISTIDINE KINASE"/>
    <property type="match status" value="1"/>
</dbReference>
<dbReference type="InterPro" id="IPR014710">
    <property type="entry name" value="RmlC-like_jellyroll"/>
</dbReference>
<dbReference type="CDD" id="cd00038">
    <property type="entry name" value="CAP_ED"/>
    <property type="match status" value="1"/>
</dbReference>
<accession>A0A5M8QYJ6</accession>
<dbReference type="EMBL" id="VBSN01000038">
    <property type="protein sequence ID" value="KAA6439072.1"/>
    <property type="molecule type" value="Genomic_DNA"/>
</dbReference>
<dbReference type="PROSITE" id="PS50109">
    <property type="entry name" value="HIS_KIN"/>
    <property type="match status" value="1"/>
</dbReference>
<dbReference type="Gene3D" id="2.60.120.10">
    <property type="entry name" value="Jelly Rolls"/>
    <property type="match status" value="1"/>
</dbReference>
<dbReference type="InterPro" id="IPR004358">
    <property type="entry name" value="Sig_transdc_His_kin-like_C"/>
</dbReference>
<dbReference type="Pfam" id="PF00027">
    <property type="entry name" value="cNMP_binding"/>
    <property type="match status" value="1"/>
</dbReference>
<evidence type="ECO:0000313" key="5">
    <source>
        <dbReference type="EMBL" id="KAA6439072.1"/>
    </source>
</evidence>
<protein>
    <recommendedName>
        <fullName evidence="2">histidine kinase</fullName>
        <ecNumber evidence="2">2.7.13.3</ecNumber>
    </recommendedName>
</protein>
<comment type="catalytic activity">
    <reaction evidence="1">
        <text>ATP + protein L-histidine = ADP + protein N-phospho-L-histidine.</text>
        <dbReference type="EC" id="2.7.13.3"/>
    </reaction>
</comment>
<dbReference type="SMART" id="SM00100">
    <property type="entry name" value="cNMP"/>
    <property type="match status" value="1"/>
</dbReference>
<sequence>MKEIHAADLKQIEAFHHVPEDQLEWMIRHSSHYELAEDAFVARPGDPLNATHILISGRIEIYRLQNNARIFVAELMPGSITGMLPFSRAKNAFAYLQCVDASQLMSFPLEKMRELIVSHYELTQALVIVMTSRVREFTELEQQNEKIMALGKLSAGLAHELNNPAAAIIRGSLSLKKHLQLQPEAFKRLISVQMDPEEIDVINEKLFAVLANKSRPTLTMMQRSEKEDELLDWLDDNQITDVMDMAENFVEFGITIDDLEEMQRRIKKVDLSPVLTWINTNLTTERMVADIQEASGRIADLIGSVKSFTHMDRGGEKDFTDIHTGLRNTLIMLNYKLKQAKVKVIEEFDLNLPQLKAMVGELNQVWTNLIDNAIDALDGQPDPELKISTCLDKEYIRVAICDNGPGIPPEIRSKIFDPFFTTKPIGKGTGLGLDVVMRIVKQHGGSVTLHSVPGKTEFVVCFPINSSYT</sequence>
<dbReference type="Gene3D" id="3.30.565.10">
    <property type="entry name" value="Histidine kinase-like ATPase, C-terminal domain"/>
    <property type="match status" value="1"/>
</dbReference>
<dbReference type="Gene3D" id="1.10.287.130">
    <property type="match status" value="1"/>
</dbReference>
<dbReference type="InterPro" id="IPR018490">
    <property type="entry name" value="cNMP-bd_dom_sf"/>
</dbReference>
<dbReference type="PRINTS" id="PR00344">
    <property type="entry name" value="BCTRLSENSOR"/>
</dbReference>
<dbReference type="OrthoDB" id="9806995at2"/>
<dbReference type="PROSITE" id="PS50042">
    <property type="entry name" value="CNMP_BINDING_3"/>
    <property type="match status" value="1"/>
</dbReference>
<keyword evidence="6" id="KW-1185">Reference proteome</keyword>
<evidence type="ECO:0000256" key="2">
    <source>
        <dbReference type="ARBA" id="ARBA00012438"/>
    </source>
</evidence>
<proteinExistence type="predicted"/>
<evidence type="ECO:0000259" key="3">
    <source>
        <dbReference type="PROSITE" id="PS50042"/>
    </source>
</evidence>
<dbReference type="Proteomes" id="UP000323994">
    <property type="component" value="Unassembled WGS sequence"/>
</dbReference>
<organism evidence="5 6">
    <name type="scientific">Dyadobacter flavalbus</name>
    <dbReference type="NCBI Taxonomy" id="2579942"/>
    <lineage>
        <taxon>Bacteria</taxon>
        <taxon>Pseudomonadati</taxon>
        <taxon>Bacteroidota</taxon>
        <taxon>Cytophagia</taxon>
        <taxon>Cytophagales</taxon>
        <taxon>Spirosomataceae</taxon>
        <taxon>Dyadobacter</taxon>
    </lineage>
</organism>
<dbReference type="InterPro" id="IPR000595">
    <property type="entry name" value="cNMP-bd_dom"/>
</dbReference>
<comment type="caution">
    <text evidence="5">The sequence shown here is derived from an EMBL/GenBank/DDBJ whole genome shotgun (WGS) entry which is preliminary data.</text>
</comment>
<dbReference type="EC" id="2.7.13.3" evidence="2"/>
<dbReference type="GO" id="GO:0004673">
    <property type="term" value="F:protein histidine kinase activity"/>
    <property type="evidence" value="ECO:0007669"/>
    <property type="project" value="UniProtKB-EC"/>
</dbReference>
<dbReference type="InterPro" id="IPR036890">
    <property type="entry name" value="HATPase_C_sf"/>
</dbReference>
<gene>
    <name evidence="5" type="ORF">FEM33_12365</name>
</gene>
<dbReference type="InterPro" id="IPR003594">
    <property type="entry name" value="HATPase_dom"/>
</dbReference>
<evidence type="ECO:0000259" key="4">
    <source>
        <dbReference type="PROSITE" id="PS50109"/>
    </source>
</evidence>
<dbReference type="SMART" id="SM00387">
    <property type="entry name" value="HATPase_c"/>
    <property type="match status" value="1"/>
</dbReference>
<dbReference type="PANTHER" id="PTHR43065:SF48">
    <property type="entry name" value="HISTIDINE KINASE"/>
    <property type="match status" value="1"/>
</dbReference>
<dbReference type="AlphaFoldDB" id="A0A5M8QYJ6"/>
<name>A0A5M8QYJ6_9BACT</name>
<evidence type="ECO:0000313" key="6">
    <source>
        <dbReference type="Proteomes" id="UP000323994"/>
    </source>
</evidence>
<dbReference type="SUPFAM" id="SSF55874">
    <property type="entry name" value="ATPase domain of HSP90 chaperone/DNA topoisomerase II/histidine kinase"/>
    <property type="match status" value="1"/>
</dbReference>
<dbReference type="RefSeq" id="WP_139012330.1">
    <property type="nucleotide sequence ID" value="NZ_VBSN01000038.1"/>
</dbReference>
<dbReference type="SUPFAM" id="SSF51206">
    <property type="entry name" value="cAMP-binding domain-like"/>
    <property type="match status" value="1"/>
</dbReference>
<dbReference type="InterPro" id="IPR005467">
    <property type="entry name" value="His_kinase_dom"/>
</dbReference>
<feature type="domain" description="Cyclic nucleotide-binding" evidence="3">
    <location>
        <begin position="14"/>
        <end position="116"/>
    </location>
</feature>